<evidence type="ECO:0000313" key="1">
    <source>
        <dbReference type="EMBL" id="AGO17006.1"/>
    </source>
</evidence>
<gene>
    <name evidence="1" type="ORF">K756_09455</name>
</gene>
<evidence type="ECO:0000313" key="2">
    <source>
        <dbReference type="Proteomes" id="UP000014672"/>
    </source>
</evidence>
<dbReference type="KEGG" id="hpaz:K756_09455"/>
<accession>A0A806JBH1</accession>
<name>A0A806JBH1_GLAPU</name>
<protein>
    <recommendedName>
        <fullName evidence="3">Phage tail assembly protein</fullName>
    </recommendedName>
</protein>
<evidence type="ECO:0008006" key="3">
    <source>
        <dbReference type="Google" id="ProtNLM"/>
    </source>
</evidence>
<dbReference type="Proteomes" id="UP000014672">
    <property type="component" value="Chromosome"/>
</dbReference>
<reference evidence="1 2" key="1">
    <citation type="journal article" date="2013" name="PLoS ONE">
        <title>Complete Genome Analysis of a Haemophilus parasuis Serovar 12 Strain from China.</title>
        <authorList>
            <person name="Li Y."/>
            <person name="Kwok A.H."/>
            <person name="Jiang J."/>
            <person name="Zou Y."/>
            <person name="Zheng F."/>
            <person name="Chen P."/>
            <person name="Hou C."/>
            <person name="Leung F.C."/>
            <person name="Jiang P."/>
        </authorList>
    </citation>
    <scope>NUCLEOTIDE SEQUENCE [LARGE SCALE GENOMIC DNA]</scope>
    <source>
        <strain evidence="1 2">ZJ0906</strain>
    </source>
</reference>
<sequence length="93" mass="10526">MSEKLNDLLIFATVKLDYPIKDGHGNEITELKIRRAKAKDIRNAQSQKNDADQEFYLISILTGLVMDDIGELDIADYQQVQNALKEMQKGKSA</sequence>
<dbReference type="AlphaFoldDB" id="A0A806JBH1"/>
<dbReference type="EMBL" id="CP005384">
    <property type="protein sequence ID" value="AGO17006.1"/>
    <property type="molecule type" value="Genomic_DNA"/>
</dbReference>
<dbReference type="InterPro" id="IPR019289">
    <property type="entry name" value="Phage_tail_E/E"/>
</dbReference>
<dbReference type="Pfam" id="PF10109">
    <property type="entry name" value="Phage_TAC_7"/>
    <property type="match status" value="1"/>
</dbReference>
<proteinExistence type="predicted"/>
<organism evidence="1 2">
    <name type="scientific">Glaesserella parasuis ZJ0906</name>
    <dbReference type="NCBI Taxonomy" id="1322346"/>
    <lineage>
        <taxon>Bacteria</taxon>
        <taxon>Pseudomonadati</taxon>
        <taxon>Pseudomonadota</taxon>
        <taxon>Gammaproteobacteria</taxon>
        <taxon>Pasteurellales</taxon>
        <taxon>Pasteurellaceae</taxon>
        <taxon>Glaesserella</taxon>
    </lineage>
</organism>